<feature type="domain" description="F-box" evidence="1">
    <location>
        <begin position="23"/>
        <end position="59"/>
    </location>
</feature>
<dbReference type="InterPro" id="IPR053781">
    <property type="entry name" value="F-box_AtFBL13-like"/>
</dbReference>
<dbReference type="InterPro" id="IPR036047">
    <property type="entry name" value="F-box-like_dom_sf"/>
</dbReference>
<dbReference type="AlphaFoldDB" id="A0ABD3BVE8"/>
<dbReference type="Gene3D" id="1.20.1280.50">
    <property type="match status" value="1"/>
</dbReference>
<dbReference type="InterPro" id="IPR055294">
    <property type="entry name" value="FBL60-like"/>
</dbReference>
<gene>
    <name evidence="2" type="ORF">CASFOL_035981</name>
</gene>
<evidence type="ECO:0000313" key="3">
    <source>
        <dbReference type="Proteomes" id="UP001632038"/>
    </source>
</evidence>
<sequence length="523" mass="61418">MNKQSVKRRRDDNDDDGSAITIDDRLSQLPLHILQHILSLLSQKDAIRTCLISKSWRYLWHGRLKVDFNDNCFATQKQFWSFLENTLQRYLDQNLTLHQFIFDCRSVFDFALLQKWIPVVITNMCARSLNLICSCSSTVFRLPFIVFQSEFLVESHLEGRSLKILESTEKNIMLNNLRTLRLHWVNITDEIFEKIISGCPLIENLSLLTCFGLKSIKLHKHHNIKDFGCSVIDQTIIEFEDPHALERLFIENCCSNCFLVHNNKHFPHLKYLELHRVQLPAETFDYFSSFFPCLDELILKLCEGLEEFHLSSSSIKRLIIKMYMNNNIKAFIDTPNILYFEYSGHGFHPSLPSIEFGTTANDWNSQITVWYKLKRSDNDAMSWFGKLNKLLMGLNQSLINLTLIRKKYKKMDIYEGFCKPVVVEHLRLWDFFSSSSDPDLLNCFLRICHPRYIHMNLYEEGGVKCKSVNNIVEYMSKLIPNEIIGSYVWLKDLVGIEVQDNKSKDWQIVEGTICFRLTWRESE</sequence>
<dbReference type="Gene3D" id="3.80.10.10">
    <property type="entry name" value="Ribonuclease Inhibitor"/>
    <property type="match status" value="1"/>
</dbReference>
<dbReference type="SUPFAM" id="SSF52047">
    <property type="entry name" value="RNI-like"/>
    <property type="match status" value="1"/>
</dbReference>
<accession>A0ABD3BVE8</accession>
<dbReference type="InterPro" id="IPR001810">
    <property type="entry name" value="F-box_dom"/>
</dbReference>
<dbReference type="PANTHER" id="PTHR31293">
    <property type="entry name" value="RNI-LIKE SUPERFAMILY PROTEIN"/>
    <property type="match status" value="1"/>
</dbReference>
<dbReference type="CDD" id="cd22160">
    <property type="entry name" value="F-box_AtFBL13-like"/>
    <property type="match status" value="1"/>
</dbReference>
<reference evidence="3" key="1">
    <citation type="journal article" date="2024" name="IScience">
        <title>Strigolactones Initiate the Formation of Haustorium-like Structures in Castilleja.</title>
        <authorList>
            <person name="Buerger M."/>
            <person name="Peterson D."/>
            <person name="Chory J."/>
        </authorList>
    </citation>
    <scope>NUCLEOTIDE SEQUENCE [LARGE SCALE GENOMIC DNA]</scope>
</reference>
<dbReference type="Proteomes" id="UP001632038">
    <property type="component" value="Unassembled WGS sequence"/>
</dbReference>
<evidence type="ECO:0000313" key="2">
    <source>
        <dbReference type="EMBL" id="KAL3621069.1"/>
    </source>
</evidence>
<dbReference type="PROSITE" id="PS50181">
    <property type="entry name" value="FBOX"/>
    <property type="match status" value="1"/>
</dbReference>
<comment type="caution">
    <text evidence="2">The sequence shown here is derived from an EMBL/GenBank/DDBJ whole genome shotgun (WGS) entry which is preliminary data.</text>
</comment>
<dbReference type="EMBL" id="JAVIJP010000066">
    <property type="protein sequence ID" value="KAL3621069.1"/>
    <property type="molecule type" value="Genomic_DNA"/>
</dbReference>
<dbReference type="InterPro" id="IPR032675">
    <property type="entry name" value="LRR_dom_sf"/>
</dbReference>
<evidence type="ECO:0000259" key="1">
    <source>
        <dbReference type="PROSITE" id="PS50181"/>
    </source>
</evidence>
<dbReference type="Pfam" id="PF00646">
    <property type="entry name" value="F-box"/>
    <property type="match status" value="1"/>
</dbReference>
<keyword evidence="3" id="KW-1185">Reference proteome</keyword>
<dbReference type="PANTHER" id="PTHR31293:SF12">
    <property type="entry name" value="RNI-LIKE SUPERFAMILY PROTEIN"/>
    <property type="match status" value="1"/>
</dbReference>
<dbReference type="Pfam" id="PF24758">
    <property type="entry name" value="LRR_At5g56370"/>
    <property type="match status" value="1"/>
</dbReference>
<name>A0ABD3BVE8_9LAMI</name>
<proteinExistence type="predicted"/>
<dbReference type="InterPro" id="IPR055411">
    <property type="entry name" value="LRR_FXL15/At3g58940/PEG3-like"/>
</dbReference>
<protein>
    <recommendedName>
        <fullName evidence="1">F-box domain-containing protein</fullName>
    </recommendedName>
</protein>
<organism evidence="2 3">
    <name type="scientific">Castilleja foliolosa</name>
    <dbReference type="NCBI Taxonomy" id="1961234"/>
    <lineage>
        <taxon>Eukaryota</taxon>
        <taxon>Viridiplantae</taxon>
        <taxon>Streptophyta</taxon>
        <taxon>Embryophyta</taxon>
        <taxon>Tracheophyta</taxon>
        <taxon>Spermatophyta</taxon>
        <taxon>Magnoliopsida</taxon>
        <taxon>eudicotyledons</taxon>
        <taxon>Gunneridae</taxon>
        <taxon>Pentapetalae</taxon>
        <taxon>asterids</taxon>
        <taxon>lamiids</taxon>
        <taxon>Lamiales</taxon>
        <taxon>Orobanchaceae</taxon>
        <taxon>Pedicularideae</taxon>
        <taxon>Castillejinae</taxon>
        <taxon>Castilleja</taxon>
    </lineage>
</organism>
<dbReference type="SUPFAM" id="SSF81383">
    <property type="entry name" value="F-box domain"/>
    <property type="match status" value="1"/>
</dbReference>
<dbReference type="SMART" id="SM00256">
    <property type="entry name" value="FBOX"/>
    <property type="match status" value="1"/>
</dbReference>